<dbReference type="InParanoid" id="A0A152A2U5"/>
<feature type="signal peptide" evidence="3">
    <location>
        <begin position="1"/>
        <end position="21"/>
    </location>
</feature>
<dbReference type="InterPro" id="IPR012334">
    <property type="entry name" value="Pectin_lyas_fold"/>
</dbReference>
<proteinExistence type="predicted"/>
<keyword evidence="7" id="KW-1185">Reference proteome</keyword>
<dbReference type="InterPro" id="IPR011050">
    <property type="entry name" value="Pectin_lyase_fold/virulence"/>
</dbReference>
<dbReference type="PANTHER" id="PTHR11319">
    <property type="entry name" value="G PROTEIN-COUPLED RECEPTOR-RELATED"/>
    <property type="match status" value="1"/>
</dbReference>
<evidence type="ECO:0000256" key="1">
    <source>
        <dbReference type="SAM" id="MobiDB-lite"/>
    </source>
</evidence>
<accession>A0A152A2U5</accession>
<dbReference type="Pfam" id="PF13229">
    <property type="entry name" value="Beta_helix"/>
    <property type="match status" value="1"/>
</dbReference>
<feature type="transmembrane region" description="Helical" evidence="2">
    <location>
        <begin position="1350"/>
        <end position="1370"/>
    </location>
</feature>
<feature type="region of interest" description="Disordered" evidence="1">
    <location>
        <begin position="1151"/>
        <end position="1189"/>
    </location>
</feature>
<dbReference type="EMBL" id="LODT01000013">
    <property type="protein sequence ID" value="KYR00529.1"/>
    <property type="molecule type" value="Genomic_DNA"/>
</dbReference>
<dbReference type="SUPFAM" id="SSF57184">
    <property type="entry name" value="Growth factor receptor domain"/>
    <property type="match status" value="1"/>
</dbReference>
<dbReference type="Pfam" id="PF24633">
    <property type="entry name" value="DUF7630"/>
    <property type="match status" value="1"/>
</dbReference>
<protein>
    <submittedName>
        <fullName evidence="6">Transmembrane protein</fullName>
    </submittedName>
</protein>
<feature type="transmembrane region" description="Helical" evidence="2">
    <location>
        <begin position="1303"/>
        <end position="1324"/>
    </location>
</feature>
<name>A0A152A2U5_TIELA</name>
<evidence type="ECO:0000313" key="6">
    <source>
        <dbReference type="EMBL" id="KYR00529.1"/>
    </source>
</evidence>
<keyword evidence="2" id="KW-1133">Transmembrane helix</keyword>
<dbReference type="InterPro" id="IPR009030">
    <property type="entry name" value="Growth_fac_rcpt_cys_sf"/>
</dbReference>
<feature type="domain" description="DUF7630" evidence="5">
    <location>
        <begin position="987"/>
        <end position="1026"/>
    </location>
</feature>
<feature type="transmembrane region" description="Helical" evidence="2">
    <location>
        <begin position="1114"/>
        <end position="1136"/>
    </location>
</feature>
<feature type="domain" description="Right handed beta helix" evidence="4">
    <location>
        <begin position="451"/>
        <end position="598"/>
    </location>
</feature>
<keyword evidence="2" id="KW-0472">Membrane</keyword>
<comment type="caution">
    <text evidence="6">The sequence shown here is derived from an EMBL/GenBank/DDBJ whole genome shotgun (WGS) entry which is preliminary data.</text>
</comment>
<dbReference type="SUPFAM" id="SSF51126">
    <property type="entry name" value="Pectin lyase-like"/>
    <property type="match status" value="2"/>
</dbReference>
<feature type="transmembrane region" description="Helical" evidence="2">
    <location>
        <begin position="1432"/>
        <end position="1450"/>
    </location>
</feature>
<dbReference type="STRING" id="361077.A0A152A2U5"/>
<dbReference type="PANTHER" id="PTHR11319:SF34">
    <property type="entry name" value="TRANSMEMBRANE PROTEIN"/>
    <property type="match status" value="1"/>
</dbReference>
<feature type="chain" id="PRO_5007593639" evidence="3">
    <location>
        <begin position="22"/>
        <end position="1530"/>
    </location>
</feature>
<dbReference type="InterPro" id="IPR039448">
    <property type="entry name" value="Beta_helix"/>
</dbReference>
<evidence type="ECO:0000259" key="5">
    <source>
        <dbReference type="Pfam" id="PF24633"/>
    </source>
</evidence>
<feature type="compositionally biased region" description="Basic and acidic residues" evidence="1">
    <location>
        <begin position="1483"/>
        <end position="1494"/>
    </location>
</feature>
<evidence type="ECO:0000259" key="4">
    <source>
        <dbReference type="Pfam" id="PF13229"/>
    </source>
</evidence>
<dbReference type="InterPro" id="IPR056047">
    <property type="entry name" value="CRMPA-like_DUF7630"/>
</dbReference>
<evidence type="ECO:0000313" key="7">
    <source>
        <dbReference type="Proteomes" id="UP000076078"/>
    </source>
</evidence>
<gene>
    <name evidence="6" type="ORF">DLAC_02541</name>
</gene>
<feature type="transmembrane region" description="Helical" evidence="2">
    <location>
        <begin position="1376"/>
        <end position="1393"/>
    </location>
</feature>
<feature type="region of interest" description="Disordered" evidence="1">
    <location>
        <begin position="1482"/>
        <end position="1510"/>
    </location>
</feature>
<keyword evidence="3" id="KW-0732">Signal</keyword>
<dbReference type="OMA" id="NNTCAPH"/>
<feature type="compositionally biased region" description="Polar residues" evidence="1">
    <location>
        <begin position="1151"/>
        <end position="1188"/>
    </location>
</feature>
<feature type="transmembrane region" description="Helical" evidence="2">
    <location>
        <begin position="1031"/>
        <end position="1048"/>
    </location>
</feature>
<sequence>MKLFVILQFIVLYIILIKCDSSIPNCTQGEEPILGDWGFKNIANNLTSPWVLESNSIAYFCTDDECGSPRYPLKGYYYAFFQYNQKNSQLQNYTLSQVFTLPQIPNDYPEISQQYYLEYFVSSSFPSNNNELKSTFSVYVDNMSLSVSTGVMVYGDVQRISLSPWIEPGQHTLSFQVAYVTQGADFSYDTNINGFQLSSVVIRREPVSDQTHLNATDVYVDVGKGSDINGNGTLSSPYSTIAMAMIWAPPDGTIWLMDGIYCGLAMQMSITDNTNIKAYNQNSTSSVVLSGEGMLSIFKISTSLFLDISVNVIGITIGYSYSSSNTAGGGALFIESQATANFINCQFISNMDYSNRGAISMRGSATLHLQQCIISNSSQSMSNDYGPAVSMLGFNSYSPILMIDQCEFQGNQQSLLVDQTTSFSLSNTVIRGTNEVTQSLCSLMISRVTTSRISNTTITDNRNCALCIIKSNTNITDSIFQRNDLFNGPGGNIYISQNSQVTMDNVSISESSGETGSAIFLMEYSSANIKNSKFSNITSQNSLISSSNSQIQLENSTISQCFGSYSVYMFFGSLHVLESEFHQLQGGIFATQTSIDIKKSNFFDIQEADTGDYPYTFQDCTVRVENGHFNRQTGAIYLSYTTLYLDDSIIENTNSTSNFVFMSPLSVVSISSCTFQDNQNTIFTLESGSTLSVFTSKFLNNINNGSSSATGSIALLYEGAAASFMQSEFTHNSAPNGGCFYMESNSQLQLISCTAVNNSAVTGGVIFAYSEGPNITITGGSYNYNYAAKGGGVIYYTSPAPTISPTTDMNNNTASYGSKLATSPTIIWLDTEFPDSFQSGITIFQGIVSIRDKTNQVVTNSTNSLKIYLQISGNTIVSAPVNSSGYAIFENVVLTGTIGKVVDIVFLSNQPFLSIWTNKSYVQPCPGGQIPSASGNICVNCSAGSYGYDGVTCLQCPSNAYCQDGNQVIGKAGYWFDPTKYPLSLYSCPNTNNCGYNNTCAPHTQGILCAECEDGYYNWGSGCIHCPNTSPIVYFAIVVGSILMILWVQRSDSESGLMTVIIYFFQTLMVLSTGVHFSFLSLLNLEFESSNSKSSSTLFGLCPGPYDFYDRHYLTLYAAPYLLVVLILVSIFTVILQKLIEPCRKPSNTLPIQSSYSNDNLIPNDNSTKSENNSLEDINSYNNSSQKPELQDSIEFINRDITESEDDEDEHQGLSLLRSNQEKLNNHNISNSMVLLPKKQTLVKRSFINQQLGGLIKLILNIYSPIAKAAFEMFFCEEISGVKLLIVDSSVVCSGAEYEKSLIVSYSLLAVIIGFPTILMILLFRQRHNLDKAYVQRIYGVFILKYKDSYYFWDVILLGRRLLIVLMSMMEPTSNERSFFLVIITLISVLIQFKCQPFKSAADNQLEFTSLTLLFICCVYLDNNIWNTIEQYVVIISAVLFGLHAIYIVYSSYRHDFIDSFFHYLHVITRGKHGRKKIKLPKSKSEKDGADLKKPLLGNSLDDQLDSDDDLDLQLDEDDTNVLNKNSIEL</sequence>
<dbReference type="FunCoup" id="A0A152A2U5">
    <property type="interactions" value="1"/>
</dbReference>
<feature type="transmembrane region" description="Helical" evidence="2">
    <location>
        <begin position="1405"/>
        <end position="1426"/>
    </location>
</feature>
<dbReference type="Gene3D" id="2.160.20.10">
    <property type="entry name" value="Single-stranded right-handed beta-helix, Pectin lyase-like"/>
    <property type="match status" value="1"/>
</dbReference>
<dbReference type="Proteomes" id="UP000076078">
    <property type="component" value="Unassembled WGS sequence"/>
</dbReference>
<reference evidence="6 7" key="1">
    <citation type="submission" date="2015-12" db="EMBL/GenBank/DDBJ databases">
        <title>Dictyostelia acquired genes for synthesis and detection of signals that induce cell-type specialization by lateral gene transfer from prokaryotes.</title>
        <authorList>
            <person name="Gloeckner G."/>
            <person name="Schaap P."/>
        </authorList>
    </citation>
    <scope>NUCLEOTIDE SEQUENCE [LARGE SCALE GENOMIC DNA]</scope>
    <source>
        <strain evidence="6 7">TK</strain>
    </source>
</reference>
<organism evidence="6 7">
    <name type="scientific">Tieghemostelium lacteum</name>
    <name type="common">Slime mold</name>
    <name type="synonym">Dictyostelium lacteum</name>
    <dbReference type="NCBI Taxonomy" id="361077"/>
    <lineage>
        <taxon>Eukaryota</taxon>
        <taxon>Amoebozoa</taxon>
        <taxon>Evosea</taxon>
        <taxon>Eumycetozoa</taxon>
        <taxon>Dictyostelia</taxon>
        <taxon>Dictyosteliales</taxon>
        <taxon>Raperosteliaceae</taxon>
        <taxon>Tieghemostelium</taxon>
    </lineage>
</organism>
<keyword evidence="2 6" id="KW-0812">Transmembrane</keyword>
<dbReference type="OrthoDB" id="19138at2759"/>
<evidence type="ECO:0000256" key="3">
    <source>
        <dbReference type="SAM" id="SignalP"/>
    </source>
</evidence>
<feature type="transmembrane region" description="Helical" evidence="2">
    <location>
        <begin position="1060"/>
        <end position="1083"/>
    </location>
</feature>
<evidence type="ECO:0000256" key="2">
    <source>
        <dbReference type="SAM" id="Phobius"/>
    </source>
</evidence>